<dbReference type="EMBL" id="FNOI01000002">
    <property type="protein sequence ID" value="SDW68068.1"/>
    <property type="molecule type" value="Genomic_DNA"/>
</dbReference>
<evidence type="ECO:0000256" key="1">
    <source>
        <dbReference type="ARBA" id="ARBA00004117"/>
    </source>
</evidence>
<dbReference type="InterPro" id="IPR001444">
    <property type="entry name" value="Flag_bb_rod_N"/>
</dbReference>
<dbReference type="AlphaFoldDB" id="A0A1H2VII1"/>
<evidence type="ECO:0000313" key="3">
    <source>
        <dbReference type="EMBL" id="SDW68068.1"/>
    </source>
</evidence>
<keyword evidence="3" id="KW-0282">Flagellum</keyword>
<dbReference type="Pfam" id="PF00460">
    <property type="entry name" value="Flg_bb_rod"/>
    <property type="match status" value="1"/>
</dbReference>
<keyword evidence="3" id="KW-0966">Cell projection</keyword>
<evidence type="ECO:0000259" key="2">
    <source>
        <dbReference type="Pfam" id="PF00460"/>
    </source>
</evidence>
<reference evidence="4" key="1">
    <citation type="submission" date="2016-10" db="EMBL/GenBank/DDBJ databases">
        <authorList>
            <person name="Varghese N."/>
            <person name="Submissions S."/>
        </authorList>
    </citation>
    <scope>NUCLEOTIDE SEQUENCE [LARGE SCALE GENOMIC DNA]</scope>
    <source>
        <strain evidence="4">DSM 26922</strain>
    </source>
</reference>
<gene>
    <name evidence="3" type="ORF">SAMN04488001_1533</name>
</gene>
<keyword evidence="4" id="KW-1185">Reference proteome</keyword>
<organism evidence="3 4">
    <name type="scientific">Litoreibacter albidus</name>
    <dbReference type="NCBI Taxonomy" id="670155"/>
    <lineage>
        <taxon>Bacteria</taxon>
        <taxon>Pseudomonadati</taxon>
        <taxon>Pseudomonadota</taxon>
        <taxon>Alphaproteobacteria</taxon>
        <taxon>Rhodobacterales</taxon>
        <taxon>Roseobacteraceae</taxon>
        <taxon>Litoreibacter</taxon>
    </lineage>
</organism>
<sequence length="130" mass="14602">MFKNLPLLQTAGFLAQHATASQKVISTNIANVDTPNYTPREVSKFTDEMIQTRHELTWGTTRTGHIQADHHADIFPVSHKLAWETKPNGNSVSLEGEILKSIDVERQHSKAITIYQHSVDLLKMSIGRGR</sequence>
<proteinExistence type="predicted"/>
<keyword evidence="3" id="KW-0969">Cilium</keyword>
<dbReference type="STRING" id="670155.SAMN04488001_1533"/>
<protein>
    <submittedName>
        <fullName evidence="3">Flagellar basal-body rod protein FlgB</fullName>
    </submittedName>
</protein>
<evidence type="ECO:0000313" key="4">
    <source>
        <dbReference type="Proteomes" id="UP000199441"/>
    </source>
</evidence>
<dbReference type="GO" id="GO:0009425">
    <property type="term" value="C:bacterial-type flagellum basal body"/>
    <property type="evidence" value="ECO:0007669"/>
    <property type="project" value="UniProtKB-SubCell"/>
</dbReference>
<accession>A0A1H2VII1</accession>
<dbReference type="RefSeq" id="WP_089946269.1">
    <property type="nucleotide sequence ID" value="NZ_FNOI01000002.1"/>
</dbReference>
<comment type="subcellular location">
    <subcellularLocation>
        <location evidence="1">Bacterial flagellum basal body</location>
    </subcellularLocation>
</comment>
<name>A0A1H2VII1_9RHOB</name>
<feature type="domain" description="Flagellar basal body rod protein N-terminal" evidence="2">
    <location>
        <begin position="20"/>
        <end position="38"/>
    </location>
</feature>
<dbReference type="Proteomes" id="UP000199441">
    <property type="component" value="Unassembled WGS sequence"/>
</dbReference>